<reference evidence="1" key="1">
    <citation type="submission" date="2016-05" db="EMBL/GenBank/DDBJ databases">
        <authorList>
            <person name="Lavstsen T."/>
            <person name="Jespersen J.S."/>
        </authorList>
    </citation>
    <scope>NUCLEOTIDE SEQUENCE</scope>
    <source>
        <tissue evidence="1">Brain</tissue>
    </source>
</reference>
<gene>
    <name evidence="1" type="primary">Nfu_g_1_016705</name>
</gene>
<dbReference type="EMBL" id="HAEE01008943">
    <property type="protein sequence ID" value="SBR28993.1"/>
    <property type="molecule type" value="Transcribed_RNA"/>
</dbReference>
<accession>A0A1A8K9H8</accession>
<dbReference type="AlphaFoldDB" id="A0A1A8K9H8"/>
<evidence type="ECO:0000313" key="1">
    <source>
        <dbReference type="EMBL" id="SBR28993.1"/>
    </source>
</evidence>
<sequence>VRISSHHLWCHSRLMQKNRSQQDGKTWVSSNLSLQTSHCLLLLWIPGFENSNSCLLTKHLESNAFQTMALAVKQQLRPTGCGN</sequence>
<feature type="non-terminal residue" evidence="1">
    <location>
        <position position="1"/>
    </location>
</feature>
<organism evidence="1">
    <name type="scientific">Nothobranchius kuhntae</name>
    <name type="common">Beira killifish</name>
    <dbReference type="NCBI Taxonomy" id="321403"/>
    <lineage>
        <taxon>Eukaryota</taxon>
        <taxon>Metazoa</taxon>
        <taxon>Chordata</taxon>
        <taxon>Craniata</taxon>
        <taxon>Vertebrata</taxon>
        <taxon>Euteleostomi</taxon>
        <taxon>Actinopterygii</taxon>
        <taxon>Neopterygii</taxon>
        <taxon>Teleostei</taxon>
        <taxon>Neoteleostei</taxon>
        <taxon>Acanthomorphata</taxon>
        <taxon>Ovalentaria</taxon>
        <taxon>Atherinomorphae</taxon>
        <taxon>Cyprinodontiformes</taxon>
        <taxon>Nothobranchiidae</taxon>
        <taxon>Nothobranchius</taxon>
    </lineage>
</organism>
<feature type="non-terminal residue" evidence="1">
    <location>
        <position position="83"/>
    </location>
</feature>
<reference evidence="1" key="2">
    <citation type="submission" date="2016-06" db="EMBL/GenBank/DDBJ databases">
        <title>The genome of a short-lived fish provides insights into sex chromosome evolution and the genetic control of aging.</title>
        <authorList>
            <person name="Reichwald K."/>
            <person name="Felder M."/>
            <person name="Petzold A."/>
            <person name="Koch P."/>
            <person name="Groth M."/>
            <person name="Platzer M."/>
        </authorList>
    </citation>
    <scope>NUCLEOTIDE SEQUENCE</scope>
    <source>
        <tissue evidence="1">Brain</tissue>
    </source>
</reference>
<proteinExistence type="predicted"/>
<protein>
    <submittedName>
        <fullName evidence="1">Uncharacterized protein</fullName>
    </submittedName>
</protein>
<name>A0A1A8K9H8_NOTKU</name>